<reference evidence="3" key="1">
    <citation type="journal article" date="2019" name="Int. J. Syst. Evol. Microbiol.">
        <title>The Global Catalogue of Microorganisms (GCM) 10K type strain sequencing project: providing services to taxonomists for standard genome sequencing and annotation.</title>
        <authorList>
            <consortium name="The Broad Institute Genomics Platform"/>
            <consortium name="The Broad Institute Genome Sequencing Center for Infectious Disease"/>
            <person name="Wu L."/>
            <person name="Ma J."/>
        </authorList>
    </citation>
    <scope>NUCLEOTIDE SEQUENCE [LARGE SCALE GENOMIC DNA]</scope>
    <source>
        <strain evidence="3">JCM 18424</strain>
    </source>
</reference>
<feature type="domain" description="Rhodanese" evidence="1">
    <location>
        <begin position="36"/>
        <end position="125"/>
    </location>
</feature>
<dbReference type="PROSITE" id="PS50206">
    <property type="entry name" value="RHODANESE_3"/>
    <property type="match status" value="1"/>
</dbReference>
<evidence type="ECO:0000259" key="1">
    <source>
        <dbReference type="PROSITE" id="PS50206"/>
    </source>
</evidence>
<dbReference type="InterPro" id="IPR050229">
    <property type="entry name" value="GlpE_sulfurtransferase"/>
</dbReference>
<dbReference type="PANTHER" id="PTHR43031:SF1">
    <property type="entry name" value="PYRIDINE NUCLEOTIDE-DISULPHIDE OXIDOREDUCTASE"/>
    <property type="match status" value="1"/>
</dbReference>
<dbReference type="Gene3D" id="3.40.250.10">
    <property type="entry name" value="Rhodanese-like domain"/>
    <property type="match status" value="1"/>
</dbReference>
<dbReference type="SMART" id="SM00450">
    <property type="entry name" value="RHOD"/>
    <property type="match status" value="1"/>
</dbReference>
<evidence type="ECO:0000313" key="3">
    <source>
        <dbReference type="Proteomes" id="UP001500631"/>
    </source>
</evidence>
<dbReference type="EMBL" id="BAABKE010000001">
    <property type="protein sequence ID" value="GAA5094418.1"/>
    <property type="molecule type" value="Genomic_DNA"/>
</dbReference>
<sequence length="127" mass="14861">MKKVLLFFMCLYTVQFGWSDEITHLRDVKTYQTLMNNDTVQLIDVRTADEFNAGTIGKAQNIDYLSEDFKDKLASLDKDEPVYVFCRSGNRSEKARHIMLDLGFKEVYDLQGGYNAWQQWEATKEQK</sequence>
<dbReference type="Proteomes" id="UP001500631">
    <property type="component" value="Unassembled WGS sequence"/>
</dbReference>
<keyword evidence="3" id="KW-1185">Reference proteome</keyword>
<accession>A0ABP9MC18</accession>
<dbReference type="PANTHER" id="PTHR43031">
    <property type="entry name" value="FAD-DEPENDENT OXIDOREDUCTASE"/>
    <property type="match status" value="1"/>
</dbReference>
<organism evidence="2 3">
    <name type="scientific">Wohlfahrtiimonas larvae</name>
    <dbReference type="NCBI Taxonomy" id="1157986"/>
    <lineage>
        <taxon>Bacteria</taxon>
        <taxon>Pseudomonadati</taxon>
        <taxon>Pseudomonadota</taxon>
        <taxon>Gammaproteobacteria</taxon>
        <taxon>Cardiobacteriales</taxon>
        <taxon>Ignatzschineriaceae</taxon>
        <taxon>Wohlfahrtiimonas</taxon>
    </lineage>
</organism>
<gene>
    <name evidence="2" type="ORF">GCM10023338_02640</name>
</gene>
<dbReference type="InterPro" id="IPR001763">
    <property type="entry name" value="Rhodanese-like_dom"/>
</dbReference>
<name>A0ABP9MC18_9GAMM</name>
<protein>
    <recommendedName>
        <fullName evidence="1">Rhodanese domain-containing protein</fullName>
    </recommendedName>
</protein>
<dbReference type="SUPFAM" id="SSF52821">
    <property type="entry name" value="Rhodanese/Cell cycle control phosphatase"/>
    <property type="match status" value="1"/>
</dbReference>
<dbReference type="CDD" id="cd00158">
    <property type="entry name" value="RHOD"/>
    <property type="match status" value="1"/>
</dbReference>
<dbReference type="RefSeq" id="WP_077926706.1">
    <property type="nucleotide sequence ID" value="NZ_BAABKE010000001.1"/>
</dbReference>
<dbReference type="InterPro" id="IPR036873">
    <property type="entry name" value="Rhodanese-like_dom_sf"/>
</dbReference>
<evidence type="ECO:0000313" key="2">
    <source>
        <dbReference type="EMBL" id="GAA5094418.1"/>
    </source>
</evidence>
<proteinExistence type="predicted"/>
<dbReference type="Pfam" id="PF00581">
    <property type="entry name" value="Rhodanese"/>
    <property type="match status" value="1"/>
</dbReference>
<comment type="caution">
    <text evidence="2">The sequence shown here is derived from an EMBL/GenBank/DDBJ whole genome shotgun (WGS) entry which is preliminary data.</text>
</comment>